<evidence type="ECO:0000259" key="1">
    <source>
        <dbReference type="Pfam" id="PF00078"/>
    </source>
</evidence>
<feature type="non-terminal residue" evidence="2">
    <location>
        <position position="149"/>
    </location>
</feature>
<organism evidence="2 3">
    <name type="scientific">Paramuricea clavata</name>
    <name type="common">Red gorgonian</name>
    <name type="synonym">Violescent sea-whip</name>
    <dbReference type="NCBI Taxonomy" id="317549"/>
    <lineage>
        <taxon>Eukaryota</taxon>
        <taxon>Metazoa</taxon>
        <taxon>Cnidaria</taxon>
        <taxon>Anthozoa</taxon>
        <taxon>Octocorallia</taxon>
        <taxon>Malacalcyonacea</taxon>
        <taxon>Plexauridae</taxon>
        <taxon>Paramuricea</taxon>
    </lineage>
</organism>
<reference evidence="2" key="1">
    <citation type="submission" date="2020-04" db="EMBL/GenBank/DDBJ databases">
        <authorList>
            <person name="Alioto T."/>
            <person name="Alioto T."/>
            <person name="Gomez Garrido J."/>
        </authorList>
    </citation>
    <scope>NUCLEOTIDE SEQUENCE</scope>
    <source>
        <strain evidence="2">A484AB</strain>
    </source>
</reference>
<protein>
    <recommendedName>
        <fullName evidence="1">Reverse transcriptase domain-containing protein</fullName>
    </recommendedName>
</protein>
<sequence length="149" mass="16792">IFGKKGKIIPLFKANDPTAPNNYRPITISLPILSKIMERIVHRQVYKYLREHNLTTSEQFGFRSNLSTNVALTRVTEEILPNIDNKLATGAVFIDLRKAFDTVDHTLLIAKLKNTGFSAPVINWFTSYLSSRTVMTSINNITSTPKPVT</sequence>
<comment type="caution">
    <text evidence="2">The sequence shown here is derived from an EMBL/GenBank/DDBJ whole genome shotgun (WGS) entry which is preliminary data.</text>
</comment>
<dbReference type="InterPro" id="IPR000477">
    <property type="entry name" value="RT_dom"/>
</dbReference>
<dbReference type="PANTHER" id="PTHR33332">
    <property type="entry name" value="REVERSE TRANSCRIPTASE DOMAIN-CONTAINING PROTEIN"/>
    <property type="match status" value="1"/>
</dbReference>
<accession>A0A6S7LNP2</accession>
<gene>
    <name evidence="2" type="ORF">PACLA_8A022482</name>
</gene>
<name>A0A6S7LNP2_PARCT</name>
<dbReference type="OrthoDB" id="5985125at2759"/>
<dbReference type="AlphaFoldDB" id="A0A6S7LNP2"/>
<dbReference type="Pfam" id="PF00078">
    <property type="entry name" value="RVT_1"/>
    <property type="match status" value="1"/>
</dbReference>
<dbReference type="EMBL" id="CACRXK020025582">
    <property type="protein sequence ID" value="CAB4039573.1"/>
    <property type="molecule type" value="Genomic_DNA"/>
</dbReference>
<feature type="non-terminal residue" evidence="2">
    <location>
        <position position="1"/>
    </location>
</feature>
<dbReference type="CDD" id="cd01650">
    <property type="entry name" value="RT_nLTR_like"/>
    <property type="match status" value="1"/>
</dbReference>
<dbReference type="SUPFAM" id="SSF56672">
    <property type="entry name" value="DNA/RNA polymerases"/>
    <property type="match status" value="1"/>
</dbReference>
<proteinExistence type="predicted"/>
<evidence type="ECO:0000313" key="3">
    <source>
        <dbReference type="Proteomes" id="UP001152795"/>
    </source>
</evidence>
<dbReference type="Proteomes" id="UP001152795">
    <property type="component" value="Unassembled WGS sequence"/>
</dbReference>
<evidence type="ECO:0000313" key="2">
    <source>
        <dbReference type="EMBL" id="CAB4039573.1"/>
    </source>
</evidence>
<keyword evidence="3" id="KW-1185">Reference proteome</keyword>
<feature type="domain" description="Reverse transcriptase" evidence="1">
    <location>
        <begin position="18"/>
        <end position="140"/>
    </location>
</feature>
<dbReference type="InterPro" id="IPR043502">
    <property type="entry name" value="DNA/RNA_pol_sf"/>
</dbReference>